<comment type="caution">
    <text evidence="2">The sequence shown here is derived from an EMBL/GenBank/DDBJ whole genome shotgun (WGS) entry which is preliminary data.</text>
</comment>
<evidence type="ECO:0000256" key="1">
    <source>
        <dbReference type="SAM" id="MobiDB-lite"/>
    </source>
</evidence>
<feature type="region of interest" description="Disordered" evidence="1">
    <location>
        <begin position="1"/>
        <end position="168"/>
    </location>
</feature>
<reference evidence="2" key="1">
    <citation type="submission" date="2020-11" db="EMBL/GenBank/DDBJ databases">
        <authorList>
            <consortium name="DOE Joint Genome Institute"/>
            <person name="Ahrendt S."/>
            <person name="Riley R."/>
            <person name="Andreopoulos W."/>
            <person name="Labutti K."/>
            <person name="Pangilinan J."/>
            <person name="Ruiz-Duenas F.J."/>
            <person name="Barrasa J.M."/>
            <person name="Sanchez-Garcia M."/>
            <person name="Camarero S."/>
            <person name="Miyauchi S."/>
            <person name="Serrano A."/>
            <person name="Linde D."/>
            <person name="Babiker R."/>
            <person name="Drula E."/>
            <person name="Ayuso-Fernandez I."/>
            <person name="Pacheco R."/>
            <person name="Padilla G."/>
            <person name="Ferreira P."/>
            <person name="Barriuso J."/>
            <person name="Kellner H."/>
            <person name="Castanera R."/>
            <person name="Alfaro M."/>
            <person name="Ramirez L."/>
            <person name="Pisabarro A.G."/>
            <person name="Kuo A."/>
            <person name="Tritt A."/>
            <person name="Lipzen A."/>
            <person name="He G."/>
            <person name="Yan M."/>
            <person name="Ng V."/>
            <person name="Cullen D."/>
            <person name="Martin F."/>
            <person name="Rosso M.-N."/>
            <person name="Henrissat B."/>
            <person name="Hibbett D."/>
            <person name="Martinez A.T."/>
            <person name="Grigoriev I.V."/>
        </authorList>
    </citation>
    <scope>NUCLEOTIDE SEQUENCE</scope>
    <source>
        <strain evidence="2">MF-IS2</strain>
    </source>
</reference>
<accession>A0A9P5XLE0</accession>
<gene>
    <name evidence="2" type="ORF">P691DRAFT_723241</name>
</gene>
<sequence>MFKWNKRKLSSGEPTTPKMVLASLPDVDSLRGSPALKTSPTTGKALRSLLGRLTPDRRAETPHPTPVPSHRSKEAHVPRLRTVSMSKHDDDVVLFKPHKVSPPRGPTPSGTLIQSTKNIDFEKPPAPRTSPKYVAPTISSLPVAGGGNRRASNPEHHSVPLKSAMKGGNLHTSTAMVRQEYPIAPLERQISARRVSISPPRNHYVASHTTRSRSSSLTEQHRPGYSTSHQTPKYVPAIIKEGE</sequence>
<evidence type="ECO:0000313" key="3">
    <source>
        <dbReference type="Proteomes" id="UP000807342"/>
    </source>
</evidence>
<evidence type="ECO:0000313" key="2">
    <source>
        <dbReference type="EMBL" id="KAF9451841.1"/>
    </source>
</evidence>
<protein>
    <submittedName>
        <fullName evidence="2">Uncharacterized protein</fullName>
    </submittedName>
</protein>
<dbReference type="EMBL" id="MU151079">
    <property type="protein sequence ID" value="KAF9451841.1"/>
    <property type="molecule type" value="Genomic_DNA"/>
</dbReference>
<organism evidence="2 3">
    <name type="scientific">Macrolepiota fuliginosa MF-IS2</name>
    <dbReference type="NCBI Taxonomy" id="1400762"/>
    <lineage>
        <taxon>Eukaryota</taxon>
        <taxon>Fungi</taxon>
        <taxon>Dikarya</taxon>
        <taxon>Basidiomycota</taxon>
        <taxon>Agaricomycotina</taxon>
        <taxon>Agaricomycetes</taxon>
        <taxon>Agaricomycetidae</taxon>
        <taxon>Agaricales</taxon>
        <taxon>Agaricineae</taxon>
        <taxon>Agaricaceae</taxon>
        <taxon>Macrolepiota</taxon>
    </lineage>
</organism>
<proteinExistence type="predicted"/>
<feature type="compositionally biased region" description="Polar residues" evidence="1">
    <location>
        <begin position="108"/>
        <end position="118"/>
    </location>
</feature>
<feature type="compositionally biased region" description="Low complexity" evidence="1">
    <location>
        <begin position="207"/>
        <end position="216"/>
    </location>
</feature>
<dbReference type="Proteomes" id="UP000807342">
    <property type="component" value="Unassembled WGS sequence"/>
</dbReference>
<keyword evidence="3" id="KW-1185">Reference proteome</keyword>
<dbReference type="OrthoDB" id="2970175at2759"/>
<feature type="region of interest" description="Disordered" evidence="1">
    <location>
        <begin position="192"/>
        <end position="243"/>
    </location>
</feature>
<dbReference type="AlphaFoldDB" id="A0A9P5XLE0"/>
<name>A0A9P5XLE0_9AGAR</name>